<sequence>WQLCGAVRLLHSAATGSYRVFCKGLTQILLVFDLAWWLHINFPYVFIIASMTLKVHMQVHIEIHRRFPRTDRRVLRLRASENTQHEGLSASALQKRREQVMTQTKYCMDLTERRRRALARVNFGNENDLSEVSFLLHDGNKALPCLQESIRRNSASAAPQRKTGSCFAGVSCGTGEAQVRHWLGGGTTATESHRGQSHKGEPGESGLPSPQKWSEMGICENEPPIGTVLPAFHPVYTAAAHPQIFLNDETKCVFPGHSKLMFSEQTVEYKKMLSCEKSTPNDLQITLALLALQAFELAYLLCHN</sequence>
<keyword evidence="2" id="KW-1133">Transmembrane helix</keyword>
<dbReference type="InterPro" id="IPR029367">
    <property type="entry name" value="SMIM10"/>
</dbReference>
<evidence type="ECO:0000259" key="3">
    <source>
        <dbReference type="Pfam" id="PF15487"/>
    </source>
</evidence>
<dbReference type="InterPro" id="IPR029155">
    <property type="entry name" value="SIPAR"/>
</dbReference>
<gene>
    <name evidence="4" type="ORF">E2I00_012506</name>
</gene>
<dbReference type="PANTHER" id="PTHR31980:SF1">
    <property type="entry name" value="PROTEIN FAM220A"/>
    <property type="match status" value="1"/>
</dbReference>
<dbReference type="Pfam" id="PF15118">
    <property type="entry name" value="DUF4560"/>
    <property type="match status" value="1"/>
</dbReference>
<evidence type="ECO:0000256" key="2">
    <source>
        <dbReference type="SAM" id="Phobius"/>
    </source>
</evidence>
<organism evidence="4 5">
    <name type="scientific">Balaenoptera physalus</name>
    <name type="common">Fin whale</name>
    <name type="synonym">Balaena physalus</name>
    <dbReference type="NCBI Taxonomy" id="9770"/>
    <lineage>
        <taxon>Eukaryota</taxon>
        <taxon>Metazoa</taxon>
        <taxon>Chordata</taxon>
        <taxon>Craniata</taxon>
        <taxon>Vertebrata</taxon>
        <taxon>Euteleostomi</taxon>
        <taxon>Mammalia</taxon>
        <taxon>Eutheria</taxon>
        <taxon>Laurasiatheria</taxon>
        <taxon>Artiodactyla</taxon>
        <taxon>Whippomorpha</taxon>
        <taxon>Cetacea</taxon>
        <taxon>Mysticeti</taxon>
        <taxon>Balaenopteridae</taxon>
        <taxon>Balaenoptera</taxon>
    </lineage>
</organism>
<dbReference type="Pfam" id="PF15487">
    <property type="entry name" value="FAM220"/>
    <property type="match status" value="1"/>
</dbReference>
<protein>
    <recommendedName>
        <fullName evidence="3">SIPAR domain-containing protein</fullName>
    </recommendedName>
</protein>
<evidence type="ECO:0000256" key="1">
    <source>
        <dbReference type="SAM" id="MobiDB-lite"/>
    </source>
</evidence>
<evidence type="ECO:0000313" key="4">
    <source>
        <dbReference type="EMBL" id="KAB0389865.1"/>
    </source>
</evidence>
<feature type="non-terminal residue" evidence="4">
    <location>
        <position position="1"/>
    </location>
</feature>
<feature type="compositionally biased region" description="Basic and acidic residues" evidence="1">
    <location>
        <begin position="191"/>
        <end position="202"/>
    </location>
</feature>
<dbReference type="GO" id="GO:0005634">
    <property type="term" value="C:nucleus"/>
    <property type="evidence" value="ECO:0007669"/>
    <property type="project" value="TreeGrafter"/>
</dbReference>
<dbReference type="OrthoDB" id="60433at2759"/>
<keyword evidence="5" id="KW-1185">Reference proteome</keyword>
<proteinExistence type="predicted"/>
<feature type="domain" description="SIPAR" evidence="3">
    <location>
        <begin position="123"/>
        <end position="298"/>
    </location>
</feature>
<dbReference type="Proteomes" id="UP000437017">
    <property type="component" value="Unassembled WGS sequence"/>
</dbReference>
<reference evidence="4 5" key="1">
    <citation type="journal article" date="2019" name="PLoS ONE">
        <title>Genomic analyses reveal an absence of contemporary introgressive admixture between fin whales and blue whales, despite known hybrids.</title>
        <authorList>
            <person name="Westbury M.V."/>
            <person name="Petersen B."/>
            <person name="Lorenzen E.D."/>
        </authorList>
    </citation>
    <scope>NUCLEOTIDE SEQUENCE [LARGE SCALE GENOMIC DNA]</scope>
    <source>
        <strain evidence="4">FinWhale-01</strain>
    </source>
</reference>
<accession>A0A643BQG4</accession>
<keyword evidence="2" id="KW-0472">Membrane</keyword>
<dbReference type="EMBL" id="SGJD01006390">
    <property type="protein sequence ID" value="KAB0389865.1"/>
    <property type="molecule type" value="Genomic_DNA"/>
</dbReference>
<evidence type="ECO:0000313" key="5">
    <source>
        <dbReference type="Proteomes" id="UP000437017"/>
    </source>
</evidence>
<dbReference type="PANTHER" id="PTHR31980">
    <property type="entry name" value="PROTEIN FAM220A"/>
    <property type="match status" value="1"/>
</dbReference>
<dbReference type="AlphaFoldDB" id="A0A643BQG4"/>
<keyword evidence="2" id="KW-0812">Transmembrane</keyword>
<feature type="region of interest" description="Disordered" evidence="1">
    <location>
        <begin position="186"/>
        <end position="211"/>
    </location>
</feature>
<dbReference type="InterPro" id="IPR040355">
    <property type="entry name" value="FAM220A"/>
</dbReference>
<dbReference type="GO" id="GO:0000122">
    <property type="term" value="P:negative regulation of transcription by RNA polymerase II"/>
    <property type="evidence" value="ECO:0007669"/>
    <property type="project" value="TreeGrafter"/>
</dbReference>
<dbReference type="GO" id="GO:0097677">
    <property type="term" value="F:STAT family protein binding"/>
    <property type="evidence" value="ECO:0007669"/>
    <property type="project" value="TreeGrafter"/>
</dbReference>
<feature type="transmembrane region" description="Helical" evidence="2">
    <location>
        <begin position="34"/>
        <end position="56"/>
    </location>
</feature>
<comment type="caution">
    <text evidence="4">The sequence shown here is derived from an EMBL/GenBank/DDBJ whole genome shotgun (WGS) entry which is preliminary data.</text>
</comment>
<name>A0A643BQG4_BALPH</name>